<dbReference type="Proteomes" id="UP001589691">
    <property type="component" value="Unassembled WGS sequence"/>
</dbReference>
<comment type="caution">
    <text evidence="4">The sequence shown here is derived from an EMBL/GenBank/DDBJ whole genome shotgun (WGS) entry which is preliminary data.</text>
</comment>
<keyword evidence="5" id="KW-1185">Reference proteome</keyword>
<gene>
    <name evidence="4" type="ORF">ACFFLI_04690</name>
</gene>
<dbReference type="Gene3D" id="3.30.70.2330">
    <property type="match status" value="1"/>
</dbReference>
<keyword evidence="2" id="KW-0378">Hydrolase</keyword>
<organism evidence="4 5">
    <name type="scientific">Lactiplantibacillus modestisalitolerans</name>
    <dbReference type="NCBI Taxonomy" id="1457219"/>
    <lineage>
        <taxon>Bacteria</taxon>
        <taxon>Bacillati</taxon>
        <taxon>Bacillota</taxon>
        <taxon>Bacilli</taxon>
        <taxon>Lactobacillales</taxon>
        <taxon>Lactobacillaceae</taxon>
        <taxon>Lactiplantibacillus</taxon>
    </lineage>
</organism>
<evidence type="ECO:0000313" key="5">
    <source>
        <dbReference type="Proteomes" id="UP001589691"/>
    </source>
</evidence>
<evidence type="ECO:0000256" key="2">
    <source>
        <dbReference type="ARBA" id="ARBA00022801"/>
    </source>
</evidence>
<name>A0ABV5WSQ9_9LACO</name>
<reference evidence="4 5" key="1">
    <citation type="submission" date="2024-09" db="EMBL/GenBank/DDBJ databases">
        <authorList>
            <person name="Sun Q."/>
            <person name="Mori K."/>
        </authorList>
    </citation>
    <scope>NUCLEOTIDE SEQUENCE [LARGE SCALE GENOMIC DNA]</scope>
    <source>
        <strain evidence="4 5">TBRC 4576</strain>
    </source>
</reference>
<dbReference type="EMBL" id="JBHLZY010000009">
    <property type="protein sequence ID" value="MFB9769174.1"/>
    <property type="molecule type" value="Genomic_DNA"/>
</dbReference>
<proteinExistence type="predicted"/>
<evidence type="ECO:0000259" key="3">
    <source>
        <dbReference type="SMART" id="SM00910"/>
    </source>
</evidence>
<dbReference type="SMART" id="SM00910">
    <property type="entry name" value="HIRAN"/>
    <property type="match status" value="1"/>
</dbReference>
<evidence type="ECO:0000313" key="4">
    <source>
        <dbReference type="EMBL" id="MFB9769174.1"/>
    </source>
</evidence>
<accession>A0ABV5WSQ9</accession>
<sequence length="540" mass="59438">MVPIVQAVEVGMQITTADAQTYRILAVLDQGRRYLAQPRESDQPVAIVSANEIVQITKQATDLPVVALDTVNVVGERYAENSAKTLAALEVGVVVLLQREPDNQHDQNAISVWSTAHAQIGYVARYQNQAYAELLDQSELLYGTVTKLDRKQQRVQIQLWRVTATATDASQLTAPLLIRQRLRAIQPGALGTLPEHSLQTPLGTLLVTCNGRPIPYQCVALSPWLMPDDRLFVSKRYVITPDWSQVSAPSQVSCRIASSEARVINRWQDPESSAIALTDATSFYAVGLSTKALTGLNDNLEANASNAQVSYRVAAVAAHHGASFMVSWLPYGNPYTQPALRVALQFPKPPVVPYLPLQATRKHATLTREELATLLVSGLPNYQGGQPLAPSISDITVEKLRVTLGDEAYHALANYRRYIHLAAGSTTGVNETLLQALIHATVYHELLALTYYDPTVGIVNHPSYPVQLFTTTPDHERDIGLIGCLAFYNYETFDLEQVPLSAINSAAVIANPEHPRKHAAPENPDWLPIFLKSWNHQDID</sequence>
<protein>
    <submittedName>
        <fullName evidence="4">HIRAN domain-containing protein</fullName>
    </submittedName>
</protein>
<keyword evidence="1" id="KW-0479">Metal-binding</keyword>
<evidence type="ECO:0000256" key="1">
    <source>
        <dbReference type="ARBA" id="ARBA00022723"/>
    </source>
</evidence>
<dbReference type="InterPro" id="IPR014905">
    <property type="entry name" value="HIRAN"/>
</dbReference>
<feature type="domain" description="HIRAN" evidence="3">
    <location>
        <begin position="66"/>
        <end position="166"/>
    </location>
</feature>
<dbReference type="Pfam" id="PF08797">
    <property type="entry name" value="HIRAN"/>
    <property type="match status" value="1"/>
</dbReference>